<evidence type="ECO:0000313" key="3">
    <source>
        <dbReference type="Ensembl" id="ENSSCAP00000009407.1"/>
    </source>
</evidence>
<dbReference type="Proteomes" id="UP000694409">
    <property type="component" value="Unassembled WGS sequence"/>
</dbReference>
<dbReference type="GO" id="GO:0005634">
    <property type="term" value="C:nucleus"/>
    <property type="evidence" value="ECO:0007669"/>
    <property type="project" value="TreeGrafter"/>
</dbReference>
<evidence type="ECO:0000256" key="1">
    <source>
        <dbReference type="SAM" id="MobiDB-lite"/>
    </source>
</evidence>
<sequence length="440" mass="47638">MAAAGGGGARRGLLKRKPNFTLQELEVLMSEVLRYEPLLFGAAAGTVNAYEKQKIWWRITHKVNAAGRHQRDIGEVKNRWRGLRRRAGDKISRHRLERQGPAGRAAARNGNTGSTGNNGSNGNGASEPGPGPAPAPVWVPNFPPASLQVPPPHPSYNPFTMYLRTSPSPHPCTLPLLLQVHPCSPPPHPTDPPFIPTAPLLFVSSTLHLQDSSVPFHLSPLQLPPSPQEPCTSLAPCPTPPRPIHPLPHPCCPTPTLRSPPCIPPGPPSLPLPKPLHSRPRGSSFTTHPYGLHTHTNSHRPLSRLPQLPTLYLQHHHAPSLLLHPPSVHPPFLHLPIPPGSLNCAPPYLQDPLDLPSCTPCIPHPYRPPPDLPFPLKSSRPPQPHSTLFSYRTLLHPHPSLQPHTLEGRAGVLPALVQVAAGAHEAADDGGDDGDEKHHS</sequence>
<dbReference type="Pfam" id="PF13873">
    <property type="entry name" value="Myb_DNA-bind_5"/>
    <property type="match status" value="1"/>
</dbReference>
<dbReference type="InterPro" id="IPR028002">
    <property type="entry name" value="Myb_DNA-bind_5"/>
</dbReference>
<feature type="region of interest" description="Disordered" evidence="1">
    <location>
        <begin position="84"/>
        <end position="139"/>
    </location>
</feature>
<protein>
    <recommendedName>
        <fullName evidence="2">Myb/SANT-like DNA-binding domain-containing protein</fullName>
    </recommendedName>
</protein>
<evidence type="ECO:0000259" key="2">
    <source>
        <dbReference type="Pfam" id="PF13873"/>
    </source>
</evidence>
<feature type="domain" description="Myb/SANT-like DNA-binding" evidence="2">
    <location>
        <begin position="16"/>
        <end position="91"/>
    </location>
</feature>
<organism evidence="3 4">
    <name type="scientific">Serinus canaria</name>
    <name type="common">Island canary</name>
    <name type="synonym">Fringilla canaria</name>
    <dbReference type="NCBI Taxonomy" id="9135"/>
    <lineage>
        <taxon>Eukaryota</taxon>
        <taxon>Metazoa</taxon>
        <taxon>Chordata</taxon>
        <taxon>Craniata</taxon>
        <taxon>Vertebrata</taxon>
        <taxon>Euteleostomi</taxon>
        <taxon>Archelosauria</taxon>
        <taxon>Archosauria</taxon>
        <taxon>Dinosauria</taxon>
        <taxon>Saurischia</taxon>
        <taxon>Theropoda</taxon>
        <taxon>Coelurosauria</taxon>
        <taxon>Aves</taxon>
        <taxon>Neognathae</taxon>
        <taxon>Neoaves</taxon>
        <taxon>Telluraves</taxon>
        <taxon>Australaves</taxon>
        <taxon>Passeriformes</taxon>
        <taxon>Passeroidea</taxon>
        <taxon>Fringillidae</taxon>
        <taxon>Carduelinae</taxon>
        <taxon>Serinus</taxon>
    </lineage>
</organism>
<evidence type="ECO:0000313" key="4">
    <source>
        <dbReference type="Proteomes" id="UP000694409"/>
    </source>
</evidence>
<reference evidence="3" key="1">
    <citation type="submission" date="2025-08" db="UniProtKB">
        <authorList>
            <consortium name="Ensembl"/>
        </authorList>
    </citation>
    <scope>IDENTIFICATION</scope>
</reference>
<keyword evidence="4" id="KW-1185">Reference proteome</keyword>
<feature type="compositionally biased region" description="Pro residues" evidence="1">
    <location>
        <begin position="129"/>
        <end position="139"/>
    </location>
</feature>
<dbReference type="OMA" id="IWWRITH"/>
<dbReference type="AlphaFoldDB" id="A0A8C9MXV2"/>
<dbReference type="Ensembl" id="ENSSCAT00000010618.1">
    <property type="protein sequence ID" value="ENSSCAP00000009407.1"/>
    <property type="gene ID" value="ENSSCAG00000007164.1"/>
</dbReference>
<proteinExistence type="predicted"/>
<dbReference type="PANTHER" id="PTHR23098:SF22">
    <property type="entry name" value="MYB-LIKE DOMAIN-CONTAINING PROTEIN"/>
    <property type="match status" value="1"/>
</dbReference>
<name>A0A8C9MXV2_SERCA</name>
<feature type="compositionally biased region" description="Low complexity" evidence="1">
    <location>
        <begin position="102"/>
        <end position="128"/>
    </location>
</feature>
<accession>A0A8C9MXV2</accession>
<dbReference type="PANTHER" id="PTHR23098">
    <property type="entry name" value="AGAP001331-PA-RELATED"/>
    <property type="match status" value="1"/>
</dbReference>
<dbReference type="GeneTree" id="ENSGT00960000187715"/>
<reference evidence="3" key="2">
    <citation type="submission" date="2025-09" db="UniProtKB">
        <authorList>
            <consortium name="Ensembl"/>
        </authorList>
    </citation>
    <scope>IDENTIFICATION</scope>
</reference>